<feature type="domain" description="AB hydrolase-1" evidence="1">
    <location>
        <begin position="32"/>
        <end position="129"/>
    </location>
</feature>
<dbReference type="GO" id="GO:0016787">
    <property type="term" value="F:hydrolase activity"/>
    <property type="evidence" value="ECO:0007669"/>
    <property type="project" value="UniProtKB-KW"/>
</dbReference>
<evidence type="ECO:0000259" key="1">
    <source>
        <dbReference type="Pfam" id="PF00561"/>
    </source>
</evidence>
<dbReference type="InterPro" id="IPR029058">
    <property type="entry name" value="AB_hydrolase_fold"/>
</dbReference>
<dbReference type="Pfam" id="PF00561">
    <property type="entry name" value="Abhydrolase_1"/>
    <property type="match status" value="1"/>
</dbReference>
<name>A0A6L9XT97_9MICO</name>
<sequence>MERTMTYRTLDVPVRGGMLRVGEWTPADPDAPVVVAAHGITASHLAWATIADALPEVRFVAPDLRGRGRSNGLPGPFGMVQHAEDLAAVSEHLGLDRALVVGHSMGGFVALASAHLYPERFTGPLLVDGGLPLRIPDGVTLDELMASTLGPAMARLSMTFPDRAAYLEFWGRHPAFAANWTQDVVDYANYDLEGTEPNLRPSTSYDAVAADSGDQFGGGVVADSLAALTHPVQLLVAPRGFLDDPPGLYDIAARERARTDYPFVQISEVADVNHYTIVLSPQGADAVVEALRAELAALS</sequence>
<evidence type="ECO:0000313" key="3">
    <source>
        <dbReference type="Proteomes" id="UP000474967"/>
    </source>
</evidence>
<dbReference type="InterPro" id="IPR050266">
    <property type="entry name" value="AB_hydrolase_sf"/>
</dbReference>
<dbReference type="PANTHER" id="PTHR43798">
    <property type="entry name" value="MONOACYLGLYCEROL LIPASE"/>
    <property type="match status" value="1"/>
</dbReference>
<dbReference type="Gene3D" id="3.40.50.1820">
    <property type="entry name" value="alpha/beta hydrolase"/>
    <property type="match status" value="1"/>
</dbReference>
<gene>
    <name evidence="2" type="ORF">G3T36_01980</name>
</gene>
<reference evidence="2 3" key="1">
    <citation type="journal article" date="2014" name="J. Microbiol.">
        <title>Diaminobutyricibacter tongyongensis gen. nov., sp. nov. and Homoserinibacter gongjuensis gen. nov., sp. nov. belong to the family Microbacteriaceae.</title>
        <authorList>
            <person name="Kim S.J."/>
            <person name="Ahn J.H."/>
            <person name="Weon H.Y."/>
            <person name="Hamada M."/>
            <person name="Suzuki K."/>
            <person name="Kwon S.W."/>
        </authorList>
    </citation>
    <scope>NUCLEOTIDE SEQUENCE [LARGE SCALE GENOMIC DNA]</scope>
    <source>
        <strain evidence="2 3">NBRC 108724</strain>
    </source>
</reference>
<accession>A0A6L9XT97</accession>
<dbReference type="EMBL" id="JAAGWY010000001">
    <property type="protein sequence ID" value="NEN04632.1"/>
    <property type="molecule type" value="Genomic_DNA"/>
</dbReference>
<dbReference type="GO" id="GO:0016020">
    <property type="term" value="C:membrane"/>
    <property type="evidence" value="ECO:0007669"/>
    <property type="project" value="TreeGrafter"/>
</dbReference>
<dbReference type="PANTHER" id="PTHR43798:SF33">
    <property type="entry name" value="HYDROLASE, PUTATIVE (AFU_ORTHOLOGUE AFUA_2G14860)-RELATED"/>
    <property type="match status" value="1"/>
</dbReference>
<dbReference type="SUPFAM" id="SSF53474">
    <property type="entry name" value="alpha/beta-Hydrolases"/>
    <property type="match status" value="1"/>
</dbReference>
<organism evidence="2 3">
    <name type="scientific">Leifsonia tongyongensis</name>
    <dbReference type="NCBI Taxonomy" id="1268043"/>
    <lineage>
        <taxon>Bacteria</taxon>
        <taxon>Bacillati</taxon>
        <taxon>Actinomycetota</taxon>
        <taxon>Actinomycetes</taxon>
        <taxon>Micrococcales</taxon>
        <taxon>Microbacteriaceae</taxon>
        <taxon>Leifsonia</taxon>
    </lineage>
</organism>
<dbReference type="PRINTS" id="PR00111">
    <property type="entry name" value="ABHYDROLASE"/>
</dbReference>
<evidence type="ECO:0000313" key="2">
    <source>
        <dbReference type="EMBL" id="NEN04632.1"/>
    </source>
</evidence>
<proteinExistence type="predicted"/>
<keyword evidence="3" id="KW-1185">Reference proteome</keyword>
<protein>
    <submittedName>
        <fullName evidence="2">Alpha/beta hydrolase</fullName>
    </submittedName>
</protein>
<dbReference type="InterPro" id="IPR000073">
    <property type="entry name" value="AB_hydrolase_1"/>
</dbReference>
<dbReference type="Proteomes" id="UP000474967">
    <property type="component" value="Unassembled WGS sequence"/>
</dbReference>
<keyword evidence="2" id="KW-0378">Hydrolase</keyword>
<dbReference type="AlphaFoldDB" id="A0A6L9XT97"/>
<comment type="caution">
    <text evidence="2">The sequence shown here is derived from an EMBL/GenBank/DDBJ whole genome shotgun (WGS) entry which is preliminary data.</text>
</comment>